<accession>D3HJJ6</accession>
<dbReference type="AlphaFoldDB" id="D3HJJ6"/>
<dbReference type="EMBL" id="FN650140">
    <property type="protein sequence ID" value="CBJ12589.1"/>
    <property type="molecule type" value="Genomic_DNA"/>
</dbReference>
<reference evidence="1 2" key="1">
    <citation type="journal article" date="2010" name="PLoS Genet.">
        <title>Analysis of the Legionella longbeachae genome and transcriptome uncovers unique strategies to cause Legionnaires' disease.</title>
        <authorList>
            <person name="Cazalet C."/>
            <person name="Gomez-Valero L."/>
            <person name="Rusniok C."/>
            <person name="Lomma M."/>
            <person name="Dervins-Ravault D."/>
            <person name="Newton H."/>
            <person name="Sansom F."/>
            <person name="Jarraud S."/>
            <person name="Zidane N."/>
            <person name="Ma L."/>
            <person name="Bouchier C."/>
            <person name="Etienne J."/>
            <person name="Hartland E."/>
            <person name="Buchrieser C."/>
        </authorList>
    </citation>
    <scope>NUCLEOTIDE SEQUENCE [LARGE SCALE GENOMIC DNA]</scope>
    <source>
        <strain evidence="1 2">NSW150</strain>
    </source>
</reference>
<name>D3HJJ6_LEGLN</name>
<proteinExistence type="predicted"/>
<sequence length="70" mass="7967">MCIPLATSDSLTTDFPNFISVKLTKKQLKRLKRKRHSLLIGIVGYKKLHIFMSNALINEVKIGNQNDQTP</sequence>
<dbReference type="KEGG" id="llo:LLO_4058"/>
<keyword evidence="2" id="KW-1185">Reference proteome</keyword>
<dbReference type="STRING" id="661367.LLO_4058"/>
<evidence type="ECO:0000313" key="2">
    <source>
        <dbReference type="Proteomes" id="UP000001060"/>
    </source>
</evidence>
<organism evidence="1 2">
    <name type="scientific">Legionella longbeachae serogroup 1 (strain NSW150)</name>
    <dbReference type="NCBI Taxonomy" id="661367"/>
    <lineage>
        <taxon>Bacteria</taxon>
        <taxon>Pseudomonadati</taxon>
        <taxon>Pseudomonadota</taxon>
        <taxon>Gammaproteobacteria</taxon>
        <taxon>Legionellales</taxon>
        <taxon>Legionellaceae</taxon>
        <taxon>Legionella</taxon>
    </lineage>
</organism>
<evidence type="ECO:0000313" key="1">
    <source>
        <dbReference type="EMBL" id="CBJ12589.1"/>
    </source>
</evidence>
<gene>
    <name evidence="1" type="ordered locus">LLO_4058</name>
</gene>
<protein>
    <submittedName>
        <fullName evidence="1">Uncharacterized protein</fullName>
    </submittedName>
</protein>
<dbReference type="HOGENOM" id="CLU_2752890_0_0_6"/>
<dbReference type="Proteomes" id="UP000001060">
    <property type="component" value="Chromosome"/>
</dbReference>